<organism evidence="1 2">
    <name type="scientific">Canavalia gladiata</name>
    <name type="common">Sword bean</name>
    <name type="synonym">Dolichos gladiatus</name>
    <dbReference type="NCBI Taxonomy" id="3824"/>
    <lineage>
        <taxon>Eukaryota</taxon>
        <taxon>Viridiplantae</taxon>
        <taxon>Streptophyta</taxon>
        <taxon>Embryophyta</taxon>
        <taxon>Tracheophyta</taxon>
        <taxon>Spermatophyta</taxon>
        <taxon>Magnoliopsida</taxon>
        <taxon>eudicotyledons</taxon>
        <taxon>Gunneridae</taxon>
        <taxon>Pentapetalae</taxon>
        <taxon>rosids</taxon>
        <taxon>fabids</taxon>
        <taxon>Fabales</taxon>
        <taxon>Fabaceae</taxon>
        <taxon>Papilionoideae</taxon>
        <taxon>50 kb inversion clade</taxon>
        <taxon>NPAAA clade</taxon>
        <taxon>indigoferoid/millettioid clade</taxon>
        <taxon>Phaseoleae</taxon>
        <taxon>Canavalia</taxon>
    </lineage>
</organism>
<accession>A0AAN9M3M1</accession>
<dbReference type="Proteomes" id="UP001367508">
    <property type="component" value="Unassembled WGS sequence"/>
</dbReference>
<protein>
    <submittedName>
        <fullName evidence="1">Uncharacterized protein</fullName>
    </submittedName>
</protein>
<dbReference type="AlphaFoldDB" id="A0AAN9M3M1"/>
<proteinExistence type="predicted"/>
<sequence length="110" mass="12662">MLCTHSRFSWFLLRCSYRNEAHLPGPAIQREQQRLLASPEDNSPHSFSFGLFSLYFCLFFLRMNSYPLPLGESQLEIACTSHPFFGHPALPRSQKSGSLSHLPSFSFLFF</sequence>
<evidence type="ECO:0000313" key="1">
    <source>
        <dbReference type="EMBL" id="KAK7344692.1"/>
    </source>
</evidence>
<name>A0AAN9M3M1_CANGL</name>
<dbReference type="EMBL" id="JAYMYQ010000003">
    <property type="protein sequence ID" value="KAK7344692.1"/>
    <property type="molecule type" value="Genomic_DNA"/>
</dbReference>
<comment type="caution">
    <text evidence="1">The sequence shown here is derived from an EMBL/GenBank/DDBJ whole genome shotgun (WGS) entry which is preliminary data.</text>
</comment>
<reference evidence="1 2" key="1">
    <citation type="submission" date="2024-01" db="EMBL/GenBank/DDBJ databases">
        <title>The genomes of 5 underutilized Papilionoideae crops provide insights into root nodulation and disease resistanc.</title>
        <authorList>
            <person name="Jiang F."/>
        </authorList>
    </citation>
    <scope>NUCLEOTIDE SEQUENCE [LARGE SCALE GENOMIC DNA]</scope>
    <source>
        <strain evidence="1">LVBAO_FW01</strain>
        <tissue evidence="1">Leaves</tissue>
    </source>
</reference>
<keyword evidence="2" id="KW-1185">Reference proteome</keyword>
<evidence type="ECO:0000313" key="2">
    <source>
        <dbReference type="Proteomes" id="UP001367508"/>
    </source>
</evidence>
<gene>
    <name evidence="1" type="ORF">VNO77_14619</name>
</gene>